<evidence type="ECO:0000256" key="1">
    <source>
        <dbReference type="SAM" id="MobiDB-lite"/>
    </source>
</evidence>
<feature type="domain" description="Winged helix-turn helix" evidence="2">
    <location>
        <begin position="97"/>
        <end position="155"/>
    </location>
</feature>
<proteinExistence type="predicted"/>
<accession>A0ABN1TF04</accession>
<dbReference type="Pfam" id="PF13384">
    <property type="entry name" value="HTH_23"/>
    <property type="match status" value="1"/>
</dbReference>
<dbReference type="Pfam" id="PF13592">
    <property type="entry name" value="HTH_33"/>
    <property type="match status" value="1"/>
</dbReference>
<feature type="region of interest" description="Disordered" evidence="1">
    <location>
        <begin position="158"/>
        <end position="179"/>
    </location>
</feature>
<evidence type="ECO:0000313" key="3">
    <source>
        <dbReference type="EMBL" id="GAA1079492.1"/>
    </source>
</evidence>
<sequence length="179" mass="20222">MRYAQGGGLTAERRAFREQIRLEAGELFAAGRDNAEVARDLRVHVRSVQRWRREWVTRGEAGLASKGPASLPKLSDELFVKLEAALDLGAVAHGWPDQRWTLVRIQTLIGRMFDKSYTAPGVCLLLHRHGWSPQVPARRAVQRDEELVTTWVKETWPAVERPRRRSGPGPSSPTRPASR</sequence>
<reference evidence="3 4" key="1">
    <citation type="journal article" date="2019" name="Int. J. Syst. Evol. Microbiol.">
        <title>The Global Catalogue of Microorganisms (GCM) 10K type strain sequencing project: providing services to taxonomists for standard genome sequencing and annotation.</title>
        <authorList>
            <consortium name="The Broad Institute Genomics Platform"/>
            <consortium name="The Broad Institute Genome Sequencing Center for Infectious Disease"/>
            <person name="Wu L."/>
            <person name="Ma J."/>
        </authorList>
    </citation>
    <scope>NUCLEOTIDE SEQUENCE [LARGE SCALE GENOMIC DNA]</scope>
    <source>
        <strain evidence="3 4">JCM 13002</strain>
    </source>
</reference>
<keyword evidence="4" id="KW-1185">Reference proteome</keyword>
<feature type="compositionally biased region" description="Low complexity" evidence="1">
    <location>
        <begin position="167"/>
        <end position="179"/>
    </location>
</feature>
<evidence type="ECO:0000259" key="2">
    <source>
        <dbReference type="Pfam" id="PF13592"/>
    </source>
</evidence>
<dbReference type="EMBL" id="BAAALD010000015">
    <property type="protein sequence ID" value="GAA1079492.1"/>
    <property type="molecule type" value="Genomic_DNA"/>
</dbReference>
<name>A0ABN1TF04_9ACTN</name>
<organism evidence="3 4">
    <name type="scientific">Kitasatospora arboriphila</name>
    <dbReference type="NCBI Taxonomy" id="258052"/>
    <lineage>
        <taxon>Bacteria</taxon>
        <taxon>Bacillati</taxon>
        <taxon>Actinomycetota</taxon>
        <taxon>Actinomycetes</taxon>
        <taxon>Kitasatosporales</taxon>
        <taxon>Streptomycetaceae</taxon>
        <taxon>Kitasatospora</taxon>
    </lineage>
</organism>
<gene>
    <name evidence="3" type="ORF">GCM10009663_22280</name>
</gene>
<dbReference type="InterPro" id="IPR025959">
    <property type="entry name" value="Winged_HTH_dom"/>
</dbReference>
<evidence type="ECO:0000313" key="4">
    <source>
        <dbReference type="Proteomes" id="UP001499987"/>
    </source>
</evidence>
<comment type="caution">
    <text evidence="3">The sequence shown here is derived from an EMBL/GenBank/DDBJ whole genome shotgun (WGS) entry which is preliminary data.</text>
</comment>
<dbReference type="SUPFAM" id="SSF46689">
    <property type="entry name" value="Homeodomain-like"/>
    <property type="match status" value="1"/>
</dbReference>
<protein>
    <recommendedName>
        <fullName evidence="2">Winged helix-turn helix domain-containing protein</fullName>
    </recommendedName>
</protein>
<dbReference type="Proteomes" id="UP001499987">
    <property type="component" value="Unassembled WGS sequence"/>
</dbReference>
<dbReference type="InterPro" id="IPR009057">
    <property type="entry name" value="Homeodomain-like_sf"/>
</dbReference>